<dbReference type="SUPFAM" id="SSF52833">
    <property type="entry name" value="Thioredoxin-like"/>
    <property type="match status" value="1"/>
</dbReference>
<dbReference type="Proteomes" id="UP000178885">
    <property type="component" value="Unassembled WGS sequence"/>
</dbReference>
<dbReference type="InterPro" id="IPR036249">
    <property type="entry name" value="Thioredoxin-like_sf"/>
</dbReference>
<feature type="domain" description="Thioredoxin-like fold" evidence="1">
    <location>
        <begin position="15"/>
        <end position="92"/>
    </location>
</feature>
<dbReference type="InterPro" id="IPR012336">
    <property type="entry name" value="Thioredoxin-like_fold"/>
</dbReference>
<dbReference type="EMBL" id="MFSU01000016">
    <property type="protein sequence ID" value="OGI48880.1"/>
    <property type="molecule type" value="Genomic_DNA"/>
</dbReference>
<dbReference type="Pfam" id="PF13192">
    <property type="entry name" value="Thioredoxin_3"/>
    <property type="match status" value="1"/>
</dbReference>
<proteinExistence type="predicted"/>
<dbReference type="Gene3D" id="3.40.30.10">
    <property type="entry name" value="Glutaredoxin"/>
    <property type="match status" value="1"/>
</dbReference>
<gene>
    <name evidence="2" type="ORF">A2151_02320</name>
</gene>
<evidence type="ECO:0000259" key="1">
    <source>
        <dbReference type="Pfam" id="PF13192"/>
    </source>
</evidence>
<name>A0A1F6TUS5_9PROT</name>
<reference evidence="2 3" key="1">
    <citation type="journal article" date="2016" name="Nat. Commun.">
        <title>Thousands of microbial genomes shed light on interconnected biogeochemical processes in an aquifer system.</title>
        <authorList>
            <person name="Anantharaman K."/>
            <person name="Brown C.T."/>
            <person name="Hug L.A."/>
            <person name="Sharon I."/>
            <person name="Castelle C.J."/>
            <person name="Probst A.J."/>
            <person name="Thomas B.C."/>
            <person name="Singh A."/>
            <person name="Wilkins M.J."/>
            <person name="Karaoz U."/>
            <person name="Brodie E.L."/>
            <person name="Williams K.H."/>
            <person name="Hubbard S.S."/>
            <person name="Banfield J.F."/>
        </authorList>
    </citation>
    <scope>NUCLEOTIDE SEQUENCE [LARGE SCALE GENOMIC DNA]</scope>
</reference>
<protein>
    <recommendedName>
        <fullName evidence="1">Thioredoxin-like fold domain-containing protein</fullName>
    </recommendedName>
</protein>
<dbReference type="CDD" id="cd02947">
    <property type="entry name" value="TRX_family"/>
    <property type="match status" value="1"/>
</dbReference>
<organism evidence="2 3">
    <name type="scientific">Candidatus Muproteobacteria bacterium RBG_16_65_34</name>
    <dbReference type="NCBI Taxonomy" id="1817760"/>
    <lineage>
        <taxon>Bacteria</taxon>
        <taxon>Pseudomonadati</taxon>
        <taxon>Pseudomonadota</taxon>
        <taxon>Candidatus Muproteobacteria</taxon>
    </lineage>
</organism>
<accession>A0A1F6TUS5</accession>
<dbReference type="AlphaFoldDB" id="A0A1F6TUS5"/>
<dbReference type="STRING" id="1817760.A2151_02320"/>
<sequence>MGASLKDADGPRTAMKVQLLISETCDHCRRAEKIWSEVAAEHRFDFSVVGLERPEGEALAERLRITTIPALVVDGVLVAIGVQTPEEAEEIVASVSPGTNA</sequence>
<comment type="caution">
    <text evidence="2">The sequence shown here is derived from an EMBL/GenBank/DDBJ whole genome shotgun (WGS) entry which is preliminary data.</text>
</comment>
<evidence type="ECO:0000313" key="2">
    <source>
        <dbReference type="EMBL" id="OGI48880.1"/>
    </source>
</evidence>
<evidence type="ECO:0000313" key="3">
    <source>
        <dbReference type="Proteomes" id="UP000178885"/>
    </source>
</evidence>